<keyword evidence="2" id="KW-0489">Methyltransferase</keyword>
<keyword evidence="3" id="KW-0808">Transferase</keyword>
<sequence length="389" mass="44130">MKNTAQGKAYVTVADRIRNQGPINFDLFMDIALYSEKGYYMNEDIFGMTGDYYTSPTLHPMFGAMVALQLCQMWECLGRPDPFTVLEIGSGNGVLARDIMTSLRASDSKCIDCLEYVTVDRIYPTIRVEGVIPLRPEHLSNLHKTGVVLSNELLDAMPTRMIEIRSGRIHELMITLDSEGNLVEVLSENPVEELESLNVIANLASLEGYRGPLSTRLNDWCRTVSSALQMGFVVTVDYGMEREEYYSMDRSHRLIQTYYRHIDNLSYLQHVGDQDITAHVNFSYFRELALLNNLNSLHSTNQRDWLYDLHFKAVLNVETHGGFTSRREVALVNRLVEKEGLGGFKVEIFQKGLIGICYKDLIPNVEFAKDNFSIPPISTQHMAAGLSFK</sequence>
<dbReference type="Pfam" id="PF02636">
    <property type="entry name" value="Methyltransf_28"/>
    <property type="match status" value="1"/>
</dbReference>
<gene>
    <name evidence="5" type="ORF">METZ01_LOCUS81737</name>
</gene>
<protein>
    <recommendedName>
        <fullName evidence="6">SAM-dependent methyltransferase</fullName>
    </recommendedName>
</protein>
<dbReference type="GO" id="GO:0035243">
    <property type="term" value="F:protein-arginine omega-N symmetric methyltransferase activity"/>
    <property type="evidence" value="ECO:0007669"/>
    <property type="project" value="TreeGrafter"/>
</dbReference>
<keyword evidence="4" id="KW-0496">Mitochondrion</keyword>
<comment type="subcellular location">
    <subcellularLocation>
        <location evidence="1">Mitochondrion</location>
    </subcellularLocation>
</comment>
<evidence type="ECO:0000256" key="3">
    <source>
        <dbReference type="ARBA" id="ARBA00022679"/>
    </source>
</evidence>
<evidence type="ECO:0000256" key="4">
    <source>
        <dbReference type="ARBA" id="ARBA00023128"/>
    </source>
</evidence>
<dbReference type="GO" id="GO:0032259">
    <property type="term" value="P:methylation"/>
    <property type="evidence" value="ECO:0007669"/>
    <property type="project" value="UniProtKB-KW"/>
</dbReference>
<evidence type="ECO:0000313" key="5">
    <source>
        <dbReference type="EMBL" id="SVA28883.1"/>
    </source>
</evidence>
<evidence type="ECO:0000256" key="2">
    <source>
        <dbReference type="ARBA" id="ARBA00022603"/>
    </source>
</evidence>
<dbReference type="PANTHER" id="PTHR12049:SF7">
    <property type="entry name" value="PROTEIN ARGININE METHYLTRANSFERASE NDUFAF7, MITOCHONDRIAL"/>
    <property type="match status" value="1"/>
</dbReference>
<organism evidence="5">
    <name type="scientific">marine metagenome</name>
    <dbReference type="NCBI Taxonomy" id="408172"/>
    <lineage>
        <taxon>unclassified sequences</taxon>
        <taxon>metagenomes</taxon>
        <taxon>ecological metagenomes</taxon>
    </lineage>
</organism>
<dbReference type="PANTHER" id="PTHR12049">
    <property type="entry name" value="PROTEIN ARGININE METHYLTRANSFERASE NDUFAF7, MITOCHONDRIAL"/>
    <property type="match status" value="1"/>
</dbReference>
<dbReference type="InterPro" id="IPR003788">
    <property type="entry name" value="NDUFAF7"/>
</dbReference>
<proteinExistence type="predicted"/>
<dbReference type="AlphaFoldDB" id="A0A381UPY4"/>
<dbReference type="Gene3D" id="3.40.50.12710">
    <property type="match status" value="1"/>
</dbReference>
<dbReference type="SUPFAM" id="SSF53335">
    <property type="entry name" value="S-adenosyl-L-methionine-dependent methyltransferases"/>
    <property type="match status" value="1"/>
</dbReference>
<dbReference type="InterPro" id="IPR029063">
    <property type="entry name" value="SAM-dependent_MTases_sf"/>
</dbReference>
<evidence type="ECO:0008006" key="6">
    <source>
        <dbReference type="Google" id="ProtNLM"/>
    </source>
</evidence>
<accession>A0A381UPY4</accession>
<dbReference type="GO" id="GO:0005739">
    <property type="term" value="C:mitochondrion"/>
    <property type="evidence" value="ECO:0007669"/>
    <property type="project" value="UniProtKB-SubCell"/>
</dbReference>
<reference evidence="5" key="1">
    <citation type="submission" date="2018-05" db="EMBL/GenBank/DDBJ databases">
        <authorList>
            <person name="Lanie J.A."/>
            <person name="Ng W.-L."/>
            <person name="Kazmierczak K.M."/>
            <person name="Andrzejewski T.M."/>
            <person name="Davidsen T.M."/>
            <person name="Wayne K.J."/>
            <person name="Tettelin H."/>
            <person name="Glass J.I."/>
            <person name="Rusch D."/>
            <person name="Podicherti R."/>
            <person name="Tsui H.-C.T."/>
            <person name="Winkler M.E."/>
        </authorList>
    </citation>
    <scope>NUCLEOTIDE SEQUENCE</scope>
</reference>
<dbReference type="InterPro" id="IPR038375">
    <property type="entry name" value="NDUFAF7_sf"/>
</dbReference>
<dbReference type="EMBL" id="UINC01006660">
    <property type="protein sequence ID" value="SVA28883.1"/>
    <property type="molecule type" value="Genomic_DNA"/>
</dbReference>
<evidence type="ECO:0000256" key="1">
    <source>
        <dbReference type="ARBA" id="ARBA00004173"/>
    </source>
</evidence>
<name>A0A381UPY4_9ZZZZ</name>